<dbReference type="Pfam" id="PF09948">
    <property type="entry name" value="PpoB2"/>
    <property type="match status" value="1"/>
</dbReference>
<evidence type="ECO:0000256" key="2">
    <source>
        <dbReference type="SAM" id="Phobius"/>
    </source>
</evidence>
<reference evidence="3 4" key="1">
    <citation type="submission" date="2020-04" db="EMBL/GenBank/DDBJ databases">
        <authorList>
            <person name="Depoorter E."/>
        </authorList>
    </citation>
    <scope>NUCLEOTIDE SEQUENCE [LARGE SCALE GENOMIC DNA]</scope>
    <source>
        <strain evidence="3 4">BCC0217</strain>
    </source>
</reference>
<gene>
    <name evidence="3" type="ORF">BLA3211_06859</name>
</gene>
<protein>
    <submittedName>
        <fullName evidence="3">Membrane protein</fullName>
    </submittedName>
</protein>
<evidence type="ECO:0000256" key="1">
    <source>
        <dbReference type="SAM" id="MobiDB-lite"/>
    </source>
</evidence>
<evidence type="ECO:0000313" key="3">
    <source>
        <dbReference type="EMBL" id="CAB3972253.1"/>
    </source>
</evidence>
<organism evidence="3 4">
    <name type="scientific">Burkholderia aenigmatica</name>
    <dbReference type="NCBI Taxonomy" id="2015348"/>
    <lineage>
        <taxon>Bacteria</taxon>
        <taxon>Pseudomonadati</taxon>
        <taxon>Pseudomonadota</taxon>
        <taxon>Betaproteobacteria</taxon>
        <taxon>Burkholderiales</taxon>
        <taxon>Burkholderiaceae</taxon>
        <taxon>Burkholderia</taxon>
        <taxon>Burkholderia cepacia complex</taxon>
    </lineage>
</organism>
<keyword evidence="2" id="KW-1133">Transmembrane helix</keyword>
<dbReference type="InterPro" id="IPR018688">
    <property type="entry name" value="PpoB2-like"/>
</dbReference>
<feature type="transmembrane region" description="Helical" evidence="2">
    <location>
        <begin position="228"/>
        <end position="250"/>
    </location>
</feature>
<keyword evidence="2" id="KW-0812">Transmembrane</keyword>
<evidence type="ECO:0000313" key="4">
    <source>
        <dbReference type="Proteomes" id="UP000494301"/>
    </source>
</evidence>
<feature type="region of interest" description="Disordered" evidence="1">
    <location>
        <begin position="1"/>
        <end position="25"/>
    </location>
</feature>
<dbReference type="AlphaFoldDB" id="A0A6J5JK89"/>
<sequence>MTNTHAAERAGDGRGRTMARPAAGDTGPDPRVFGVAVVAAFALAAMATLAQHASMAAMGGEPMPGGWMTSAAWQRPCGWGAGRTFAAFAGMWGAMTATMMLPVLAPVLWRYRQGIGPQAAARSAWLVVVAGAGYFAVWMVLGALVFPAGAALMSAAARLPALARAMPFVAGTVVLAAGALQFFGWKARRLACCRPAATCVHRPRVDAGTAWRYGVRAAMRCGMCCGNLMAVALAAGMMDLRVMAAVTLAIAAERLVPVGGRVARIVGCVAVGGGVAMIVRAAGLL</sequence>
<dbReference type="EMBL" id="CABWIL020000032">
    <property type="protein sequence ID" value="CAB3972253.1"/>
    <property type="molecule type" value="Genomic_DNA"/>
</dbReference>
<feature type="compositionally biased region" description="Basic and acidic residues" evidence="1">
    <location>
        <begin position="1"/>
        <end position="15"/>
    </location>
</feature>
<feature type="transmembrane region" description="Helical" evidence="2">
    <location>
        <begin position="32"/>
        <end position="53"/>
    </location>
</feature>
<dbReference type="Proteomes" id="UP000494301">
    <property type="component" value="Unassembled WGS sequence"/>
</dbReference>
<dbReference type="RefSeq" id="WP_374730322.1">
    <property type="nucleotide sequence ID" value="NZ_CABWIL020000032.1"/>
</dbReference>
<feature type="transmembrane region" description="Helical" evidence="2">
    <location>
        <begin position="123"/>
        <end position="145"/>
    </location>
</feature>
<name>A0A6J5JK89_9BURK</name>
<feature type="transmembrane region" description="Helical" evidence="2">
    <location>
        <begin position="85"/>
        <end position="111"/>
    </location>
</feature>
<keyword evidence="2" id="KW-0472">Membrane</keyword>
<feature type="transmembrane region" description="Helical" evidence="2">
    <location>
        <begin position="262"/>
        <end position="282"/>
    </location>
</feature>
<accession>A0A6J5JK89</accession>
<proteinExistence type="predicted"/>
<feature type="transmembrane region" description="Helical" evidence="2">
    <location>
        <begin position="165"/>
        <end position="185"/>
    </location>
</feature>